<comment type="subcellular location">
    <subcellularLocation>
        <location evidence="1">Secreted</location>
    </subcellularLocation>
</comment>
<feature type="compositionally biased region" description="Polar residues" evidence="5">
    <location>
        <begin position="504"/>
        <end position="531"/>
    </location>
</feature>
<dbReference type="Proteomes" id="UP000017840">
    <property type="component" value="Unassembled WGS sequence"/>
</dbReference>
<dbReference type="AlphaFoldDB" id="V4GNA0"/>
<gene>
    <name evidence="6" type="ORF">K933_17247</name>
</gene>
<evidence type="ECO:0000313" key="6">
    <source>
        <dbReference type="EMBL" id="ESP86851.1"/>
    </source>
</evidence>
<evidence type="ECO:0000313" key="7">
    <source>
        <dbReference type="Proteomes" id="UP000017840"/>
    </source>
</evidence>
<keyword evidence="3" id="KW-0732">Signal</keyword>
<organism evidence="6 7">
    <name type="scientific">Candidatus Halobonum tyrrellensis G22</name>
    <dbReference type="NCBI Taxonomy" id="1324957"/>
    <lineage>
        <taxon>Archaea</taxon>
        <taxon>Methanobacteriati</taxon>
        <taxon>Methanobacteriota</taxon>
        <taxon>Stenosarchaea group</taxon>
        <taxon>Halobacteria</taxon>
        <taxon>Halobacteriales</taxon>
        <taxon>Haloferacaceae</taxon>
        <taxon>Candidatus Halobonum</taxon>
    </lineage>
</organism>
<protein>
    <recommendedName>
        <fullName evidence="8">Glycyl aminopeptidase</fullName>
    </recommendedName>
</protein>
<dbReference type="Gene3D" id="1.10.390.10">
    <property type="entry name" value="Neutral Protease Domain 2"/>
    <property type="match status" value="1"/>
</dbReference>
<dbReference type="eggNOG" id="arCOG06334">
    <property type="taxonomic scope" value="Archaea"/>
</dbReference>
<proteinExistence type="predicted"/>
<comment type="caution">
    <text evidence="6">The sequence shown here is derived from an EMBL/GenBank/DDBJ whole genome shotgun (WGS) entry which is preliminary data.</text>
</comment>
<dbReference type="eggNOG" id="arCOG07561">
    <property type="taxonomic scope" value="Archaea"/>
</dbReference>
<evidence type="ECO:0000256" key="4">
    <source>
        <dbReference type="ARBA" id="ARBA00022837"/>
    </source>
</evidence>
<keyword evidence="7" id="KW-1185">Reference proteome</keyword>
<reference evidence="6 7" key="1">
    <citation type="journal article" date="2013" name="Genome Announc.">
        <title>Draft Genome Sequence of 'Candidatus Halobonum tyrrellensis' Strain G22, Isolated from the Hypersaline Waters of Lake Tyrrell, Australia.</title>
        <authorList>
            <person name="Ugalde J.A."/>
            <person name="Narasingarao P."/>
            <person name="Kuo S."/>
            <person name="Podell S."/>
            <person name="Allen E.E."/>
        </authorList>
    </citation>
    <scope>NUCLEOTIDE SEQUENCE [LARGE SCALE GENOMIC DNA]</scope>
    <source>
        <strain evidence="6 7">G22</strain>
    </source>
</reference>
<evidence type="ECO:0000256" key="2">
    <source>
        <dbReference type="ARBA" id="ARBA00022525"/>
    </source>
</evidence>
<sequence length="559" mass="58717">MSIYRPLARLGVVLLLLCSAAVGAGVAHLDAGPTEPTAADGAEASSVGADAPAPRQVNAGVNGTATYLLTPEEPGSITVELDYTVGESVKQVVVDAPAGVTNATMSGFERSDDGQFRWDGETSRPTLTLTLPIDGTSHFLRYAPADDEPWALVPTDTVRTAYYDGDTDSWHGGMNGSEPVLRHRPAGAGVATDDLVYLGESSVVAESDDPAFRVVESAPVSGTNGTAALATLTELSTNLNVSAPTERTTMLVVPSLDVYGFAFLNEGKNRSLVVGPRYDQRTLSHEFVHTRQAFQVTDRMQWFVEASASYYGDLLLYRSGGMRYGDFRSAVTFSRTENAVLTNGSDPAREAFYLKGARVLAALDAEIRTETNGSRTLMDVFGRVNDHEGRVSYDDFRAIVTEVGGESLGEWVDTYVATEAVPDVPDRLLLFLPPDDPDPDGDSLASTREIELGTSPTRADTDSDGLSDGEEVDAGTDPTDPDTDADGYSDGNDPAPTDPDEPGASTSADANVSTGANTSTGADATSESTETIAPGFGPTACVAALAGLLALAGRTASRD</sequence>
<keyword evidence="4" id="KW-0106">Calcium</keyword>
<dbReference type="Pfam" id="PF18884">
    <property type="entry name" value="TSP3_bac"/>
    <property type="match status" value="1"/>
</dbReference>
<dbReference type="EMBL" id="ASGZ01000070">
    <property type="protein sequence ID" value="ESP86851.1"/>
    <property type="molecule type" value="Genomic_DNA"/>
</dbReference>
<evidence type="ECO:0008006" key="8">
    <source>
        <dbReference type="Google" id="ProtNLM"/>
    </source>
</evidence>
<feature type="region of interest" description="Disordered" evidence="5">
    <location>
        <begin position="429"/>
        <end position="536"/>
    </location>
</feature>
<dbReference type="InterPro" id="IPR059100">
    <property type="entry name" value="TSP3_bac"/>
</dbReference>
<dbReference type="InterPro" id="IPR027268">
    <property type="entry name" value="Peptidase_M4/M1_CTD_sf"/>
</dbReference>
<name>V4GNA0_9EURY</name>
<dbReference type="PATRIC" id="fig|1324957.4.peg.3496"/>
<accession>V4GNA0</accession>
<dbReference type="SUPFAM" id="SSF55486">
    <property type="entry name" value="Metalloproteases ('zincins'), catalytic domain"/>
    <property type="match status" value="1"/>
</dbReference>
<feature type="region of interest" description="Disordered" evidence="5">
    <location>
        <begin position="35"/>
        <end position="56"/>
    </location>
</feature>
<evidence type="ECO:0000256" key="5">
    <source>
        <dbReference type="SAM" id="MobiDB-lite"/>
    </source>
</evidence>
<keyword evidence="2" id="KW-0964">Secreted</keyword>
<evidence type="ECO:0000256" key="1">
    <source>
        <dbReference type="ARBA" id="ARBA00004613"/>
    </source>
</evidence>
<feature type="compositionally biased region" description="Acidic residues" evidence="5">
    <location>
        <begin position="462"/>
        <end position="487"/>
    </location>
</feature>
<dbReference type="OrthoDB" id="271491at2157"/>
<dbReference type="RefSeq" id="WP_023396016.1">
    <property type="nucleotide sequence ID" value="NZ_ASGZ01000070.1"/>
</dbReference>
<dbReference type="STRING" id="1324957.K933_17247"/>
<evidence type="ECO:0000256" key="3">
    <source>
        <dbReference type="ARBA" id="ARBA00022729"/>
    </source>
</evidence>